<evidence type="ECO:0000313" key="2">
    <source>
        <dbReference type="Proteomes" id="UP000762676"/>
    </source>
</evidence>
<sequence length="137" mass="15364">MPGLTEVDRHRALGLPQAGLPISEVSLRMNVNRTTIFRIRQRLHETDTVSDRPRLRINDLPYNQSSYNPKEFSGPEVIMLRLDVSGLESIRIWKEGENGTMMPGALYAGHACAGIKGFSGFCSDLEARHSTKLRLVK</sequence>
<dbReference type="AlphaFoldDB" id="A0AAV4EKI2"/>
<name>A0AAV4EKI2_9GAST</name>
<evidence type="ECO:0000313" key="1">
    <source>
        <dbReference type="EMBL" id="GFR61270.1"/>
    </source>
</evidence>
<protein>
    <submittedName>
        <fullName evidence="1">Uncharacterized protein</fullName>
    </submittedName>
</protein>
<gene>
    <name evidence="1" type="ORF">ElyMa_005429400</name>
</gene>
<accession>A0AAV4EKI2</accession>
<organism evidence="1 2">
    <name type="scientific">Elysia marginata</name>
    <dbReference type="NCBI Taxonomy" id="1093978"/>
    <lineage>
        <taxon>Eukaryota</taxon>
        <taxon>Metazoa</taxon>
        <taxon>Spiralia</taxon>
        <taxon>Lophotrochozoa</taxon>
        <taxon>Mollusca</taxon>
        <taxon>Gastropoda</taxon>
        <taxon>Heterobranchia</taxon>
        <taxon>Euthyneura</taxon>
        <taxon>Panpulmonata</taxon>
        <taxon>Sacoglossa</taxon>
        <taxon>Placobranchoidea</taxon>
        <taxon>Plakobranchidae</taxon>
        <taxon>Elysia</taxon>
    </lineage>
</organism>
<dbReference type="InterPro" id="IPR009057">
    <property type="entry name" value="Homeodomain-like_sf"/>
</dbReference>
<dbReference type="SUPFAM" id="SSF46689">
    <property type="entry name" value="Homeodomain-like"/>
    <property type="match status" value="1"/>
</dbReference>
<proteinExistence type="predicted"/>
<dbReference type="EMBL" id="BMAT01010816">
    <property type="protein sequence ID" value="GFR61270.1"/>
    <property type="molecule type" value="Genomic_DNA"/>
</dbReference>
<dbReference type="Proteomes" id="UP000762676">
    <property type="component" value="Unassembled WGS sequence"/>
</dbReference>
<keyword evidence="2" id="KW-1185">Reference proteome</keyword>
<dbReference type="Pfam" id="PF13384">
    <property type="entry name" value="HTH_23"/>
    <property type="match status" value="1"/>
</dbReference>
<reference evidence="1 2" key="1">
    <citation type="journal article" date="2021" name="Elife">
        <title>Chloroplast acquisition without the gene transfer in kleptoplastic sea slugs, Plakobranchus ocellatus.</title>
        <authorList>
            <person name="Maeda T."/>
            <person name="Takahashi S."/>
            <person name="Yoshida T."/>
            <person name="Shimamura S."/>
            <person name="Takaki Y."/>
            <person name="Nagai Y."/>
            <person name="Toyoda A."/>
            <person name="Suzuki Y."/>
            <person name="Arimoto A."/>
            <person name="Ishii H."/>
            <person name="Satoh N."/>
            <person name="Nishiyama T."/>
            <person name="Hasebe M."/>
            <person name="Maruyama T."/>
            <person name="Minagawa J."/>
            <person name="Obokata J."/>
            <person name="Shigenobu S."/>
        </authorList>
    </citation>
    <scope>NUCLEOTIDE SEQUENCE [LARGE SCALE GENOMIC DNA]</scope>
</reference>
<comment type="caution">
    <text evidence="1">The sequence shown here is derived from an EMBL/GenBank/DDBJ whole genome shotgun (WGS) entry which is preliminary data.</text>
</comment>